<comment type="caution">
    <text evidence="1">The sequence shown here is derived from an EMBL/GenBank/DDBJ whole genome shotgun (WGS) entry which is preliminary data.</text>
</comment>
<dbReference type="Gramene" id="rna47872">
    <property type="protein sequence ID" value="RHN41538.1"/>
    <property type="gene ID" value="gene47872"/>
</dbReference>
<dbReference type="EMBL" id="PSQE01000008">
    <property type="protein sequence ID" value="RHN41538.1"/>
    <property type="molecule type" value="Genomic_DNA"/>
</dbReference>
<organism evidence="1">
    <name type="scientific">Medicago truncatula</name>
    <name type="common">Barrel medic</name>
    <name type="synonym">Medicago tribuloides</name>
    <dbReference type="NCBI Taxonomy" id="3880"/>
    <lineage>
        <taxon>Eukaryota</taxon>
        <taxon>Viridiplantae</taxon>
        <taxon>Streptophyta</taxon>
        <taxon>Embryophyta</taxon>
        <taxon>Tracheophyta</taxon>
        <taxon>Spermatophyta</taxon>
        <taxon>Magnoliopsida</taxon>
        <taxon>eudicotyledons</taxon>
        <taxon>Gunneridae</taxon>
        <taxon>Pentapetalae</taxon>
        <taxon>rosids</taxon>
        <taxon>fabids</taxon>
        <taxon>Fabales</taxon>
        <taxon>Fabaceae</taxon>
        <taxon>Papilionoideae</taxon>
        <taxon>50 kb inversion clade</taxon>
        <taxon>NPAAA clade</taxon>
        <taxon>Hologalegina</taxon>
        <taxon>IRL clade</taxon>
        <taxon>Trifolieae</taxon>
        <taxon>Medicago</taxon>
    </lineage>
</organism>
<reference evidence="1" key="1">
    <citation type="journal article" date="2018" name="Nat. Plants">
        <title>Whole-genome landscape of Medicago truncatula symbiotic genes.</title>
        <authorList>
            <person name="Pecrix Y."/>
            <person name="Gamas P."/>
            <person name="Carrere S."/>
        </authorList>
    </citation>
    <scope>NUCLEOTIDE SEQUENCE</scope>
    <source>
        <tissue evidence="1">Leaves</tissue>
    </source>
</reference>
<protein>
    <submittedName>
        <fullName evidence="1">Uncharacterized protein</fullName>
    </submittedName>
</protein>
<name>A0A396GMB4_MEDTR</name>
<proteinExistence type="predicted"/>
<sequence>MEEISKARSPIAEKDAEESLSGLNKLDYNCGSQVIDLLQTSSVVERNKKKIIK</sequence>
<dbReference type="AlphaFoldDB" id="A0A396GMB4"/>
<evidence type="ECO:0000313" key="1">
    <source>
        <dbReference type="EMBL" id="RHN41538.1"/>
    </source>
</evidence>
<dbReference type="Proteomes" id="UP000265566">
    <property type="component" value="Chromosome 8"/>
</dbReference>
<gene>
    <name evidence="1" type="ORF">MtrunA17_Chr8g0367131</name>
</gene>
<accession>A0A396GMB4</accession>